<organism evidence="1 2">
    <name type="scientific">Nocardiopsis endophytica</name>
    <dbReference type="NCBI Taxonomy" id="3018445"/>
    <lineage>
        <taxon>Bacteria</taxon>
        <taxon>Bacillati</taxon>
        <taxon>Actinomycetota</taxon>
        <taxon>Actinomycetes</taxon>
        <taxon>Streptosporangiales</taxon>
        <taxon>Nocardiopsidaceae</taxon>
        <taxon>Nocardiopsis</taxon>
    </lineage>
</organism>
<gene>
    <name evidence="1" type="ORF">O4J56_17900</name>
</gene>
<evidence type="ECO:0000313" key="2">
    <source>
        <dbReference type="Proteomes" id="UP001527866"/>
    </source>
</evidence>
<keyword evidence="2" id="KW-1185">Reference proteome</keyword>
<comment type="caution">
    <text evidence="1">The sequence shown here is derived from an EMBL/GenBank/DDBJ whole genome shotgun (WGS) entry which is preliminary data.</text>
</comment>
<dbReference type="RefSeq" id="WP_270687112.1">
    <property type="nucleotide sequence ID" value="NZ_JAQFWQ010000052.1"/>
</dbReference>
<evidence type="ECO:0000313" key="1">
    <source>
        <dbReference type="EMBL" id="MDA2812522.1"/>
    </source>
</evidence>
<sequence>MRAHRFQDWLLGLINQDGDPAITQAATFEQSGYTDRPFGIVLSLTSGGQVYLQVVRGSAGDGSDKLDEEPIVEGEPPAAVAAHPIGGGGQIRSADVEGYLAALVTNAGSREVSGVERFSERTTKAYSDPQRFGVKVFFHSKAAISLLFVHTLRSGDQPSAGNAFKVLEAV</sequence>
<reference evidence="1 2" key="1">
    <citation type="submission" date="2023-01" db="EMBL/GenBank/DDBJ databases">
        <title>Draft genome sequence of Nocardiopsis sp. RSe5-2 isolated from halophytes.</title>
        <authorList>
            <person name="Duangmal K."/>
            <person name="Chantavorakit T."/>
        </authorList>
    </citation>
    <scope>NUCLEOTIDE SEQUENCE [LARGE SCALE GENOMIC DNA]</scope>
    <source>
        <strain evidence="1 2">RSe5-2</strain>
    </source>
</reference>
<protein>
    <submittedName>
        <fullName evidence="1">Uncharacterized protein</fullName>
    </submittedName>
</protein>
<name>A0ABT4U6E3_9ACTN</name>
<proteinExistence type="predicted"/>
<dbReference type="EMBL" id="JAQFWQ010000052">
    <property type="protein sequence ID" value="MDA2812522.1"/>
    <property type="molecule type" value="Genomic_DNA"/>
</dbReference>
<dbReference type="Proteomes" id="UP001527866">
    <property type="component" value="Unassembled WGS sequence"/>
</dbReference>
<accession>A0ABT4U6E3</accession>